<sequence length="131" mass="14488">MIPAKVLEIHENDGISVVKFLHDELLFSMLSLENLGLQVGQNVRLGFKSSDVIIAKAPLLACSVNNVIKARIAHANIGEIITCLHLNAGNFEFESIISKESFSRLNLSIGDEVYAYVKSTSLFISSFDDRY</sequence>
<keyword evidence="3" id="KW-1185">Reference proteome</keyword>
<comment type="caution">
    <text evidence="2">The sequence shown here is derived from an EMBL/GenBank/DDBJ whole genome shotgun (WGS) entry which is preliminary data.</text>
</comment>
<feature type="domain" description="Transport-associated OB type 1" evidence="1">
    <location>
        <begin position="63"/>
        <end position="123"/>
    </location>
</feature>
<dbReference type="Proteomes" id="UP000789359">
    <property type="component" value="Unassembled WGS sequence"/>
</dbReference>
<dbReference type="RefSeq" id="WP_230057241.1">
    <property type="nucleotide sequence ID" value="NZ_CAJHOE010000004.1"/>
</dbReference>
<dbReference type="Pfam" id="PF03459">
    <property type="entry name" value="TOBE"/>
    <property type="match status" value="1"/>
</dbReference>
<proteinExistence type="predicted"/>
<evidence type="ECO:0000313" key="2">
    <source>
        <dbReference type="EMBL" id="CAD7288745.1"/>
    </source>
</evidence>
<dbReference type="SUPFAM" id="SSF50331">
    <property type="entry name" value="MOP-like"/>
    <property type="match status" value="1"/>
</dbReference>
<organism evidence="2 3">
    <name type="scientific">Campylobacter suis</name>
    <dbReference type="NCBI Taxonomy" id="2790657"/>
    <lineage>
        <taxon>Bacteria</taxon>
        <taxon>Pseudomonadati</taxon>
        <taxon>Campylobacterota</taxon>
        <taxon>Epsilonproteobacteria</taxon>
        <taxon>Campylobacterales</taxon>
        <taxon>Campylobacteraceae</taxon>
        <taxon>Campylobacter</taxon>
    </lineage>
</organism>
<evidence type="ECO:0000259" key="1">
    <source>
        <dbReference type="Pfam" id="PF03459"/>
    </source>
</evidence>
<evidence type="ECO:0000313" key="3">
    <source>
        <dbReference type="Proteomes" id="UP000789359"/>
    </source>
</evidence>
<dbReference type="Gene3D" id="2.40.50.100">
    <property type="match status" value="1"/>
</dbReference>
<dbReference type="InterPro" id="IPR008995">
    <property type="entry name" value="Mo/tungstate-bd_C_term_dom"/>
</dbReference>
<gene>
    <name evidence="2" type="ORF">LMG8286_01499</name>
</gene>
<protein>
    <recommendedName>
        <fullName evidence="1">Transport-associated OB type 1 domain-containing protein</fullName>
    </recommendedName>
</protein>
<accession>A0ABM8Q7F9</accession>
<dbReference type="EMBL" id="CAJHOE010000004">
    <property type="protein sequence ID" value="CAD7288745.1"/>
    <property type="molecule type" value="Genomic_DNA"/>
</dbReference>
<name>A0ABM8Q7F9_9BACT</name>
<reference evidence="2 3" key="1">
    <citation type="submission" date="2020-11" db="EMBL/GenBank/DDBJ databases">
        <authorList>
            <person name="Peeters C."/>
        </authorList>
    </citation>
    <scope>NUCLEOTIDE SEQUENCE [LARGE SCALE GENOMIC DNA]</scope>
    <source>
        <strain evidence="2 3">LMG 8286</strain>
    </source>
</reference>
<dbReference type="InterPro" id="IPR005116">
    <property type="entry name" value="Transp-assoc_OB_typ1"/>
</dbReference>